<reference evidence="2 3" key="1">
    <citation type="submission" date="2019-06" db="EMBL/GenBank/DDBJ databases">
        <authorList>
            <person name="Broberg M."/>
        </authorList>
    </citation>
    <scope>NUCLEOTIDE SEQUENCE [LARGE SCALE GENOMIC DNA]</scope>
</reference>
<dbReference type="EMBL" id="CABFNS010000136">
    <property type="protein sequence ID" value="VUC20379.1"/>
    <property type="molecule type" value="Genomic_DNA"/>
</dbReference>
<dbReference type="Proteomes" id="UP000766486">
    <property type="component" value="Unassembled WGS sequence"/>
</dbReference>
<proteinExistence type="predicted"/>
<feature type="compositionally biased region" description="Polar residues" evidence="1">
    <location>
        <begin position="255"/>
        <end position="276"/>
    </location>
</feature>
<organism evidence="2 3">
    <name type="scientific">Bionectria ochroleuca</name>
    <name type="common">Gliocladium roseum</name>
    <dbReference type="NCBI Taxonomy" id="29856"/>
    <lineage>
        <taxon>Eukaryota</taxon>
        <taxon>Fungi</taxon>
        <taxon>Dikarya</taxon>
        <taxon>Ascomycota</taxon>
        <taxon>Pezizomycotina</taxon>
        <taxon>Sordariomycetes</taxon>
        <taxon>Hypocreomycetidae</taxon>
        <taxon>Hypocreales</taxon>
        <taxon>Bionectriaceae</taxon>
        <taxon>Clonostachys</taxon>
    </lineage>
</organism>
<feature type="region of interest" description="Disordered" evidence="1">
    <location>
        <begin position="250"/>
        <end position="287"/>
    </location>
</feature>
<keyword evidence="3" id="KW-1185">Reference proteome</keyword>
<evidence type="ECO:0000313" key="3">
    <source>
        <dbReference type="Proteomes" id="UP000766486"/>
    </source>
</evidence>
<accession>A0ABY6TQ86</accession>
<comment type="caution">
    <text evidence="2">The sequence shown here is derived from an EMBL/GenBank/DDBJ whole genome shotgun (WGS) entry which is preliminary data.</text>
</comment>
<protein>
    <submittedName>
        <fullName evidence="2">Uncharacterized protein</fullName>
    </submittedName>
</protein>
<gene>
    <name evidence="2" type="ORF">CLO192961_LOCUS21506</name>
</gene>
<evidence type="ECO:0000313" key="2">
    <source>
        <dbReference type="EMBL" id="VUC20379.1"/>
    </source>
</evidence>
<name>A0ABY6TQ86_BIOOC</name>
<evidence type="ECO:0000256" key="1">
    <source>
        <dbReference type="SAM" id="MobiDB-lite"/>
    </source>
</evidence>
<sequence length="363" mass="40185">MASHSLIPTLNDRNTACLNVESLATRLPAIGSLRAPSVQVNLPWVQWEDIYTEADSSADQLRAWVVYLVYLREAMNWDADDHDEMRQYLSVKRLYRLKGLNRLAPSRTMQYCVANTREESYTLSIGHLLKTLFPKHPVVEFWALHRRVYPGVPTAISRAKEPAEATRATGNPIELGFDGIDAGTSLAARSQGLGIDSYLTEVSAPFGTFGREQTPEWSPASTPILIYSDLYVQDCNPLTYGITLRTNEAERPIESPTSDVTMTGTSDVSGHTTPLSSEHEDRDETSPSAQCYYPARVFGNPTEQTQNESMECDLSTLIVGRQAPSDNTRVGNDQTKRSTETHGCVSNHSAILVPTSENIVTSL</sequence>